<evidence type="ECO:0000256" key="6">
    <source>
        <dbReference type="SAM" id="Phobius"/>
    </source>
</evidence>
<feature type="transmembrane region" description="Helical" evidence="6">
    <location>
        <begin position="243"/>
        <end position="262"/>
    </location>
</feature>
<dbReference type="PANTHER" id="PTHR32196">
    <property type="entry name" value="ABC TRANSPORTER PERMEASE PROTEIN YPHD-RELATED-RELATED"/>
    <property type="match status" value="1"/>
</dbReference>
<feature type="transmembrane region" description="Helical" evidence="6">
    <location>
        <begin position="42"/>
        <end position="60"/>
    </location>
</feature>
<dbReference type="GO" id="GO:0005886">
    <property type="term" value="C:plasma membrane"/>
    <property type="evidence" value="ECO:0007669"/>
    <property type="project" value="UniProtKB-SubCell"/>
</dbReference>
<dbReference type="PANTHER" id="PTHR32196:SF72">
    <property type="entry name" value="RIBOSE IMPORT PERMEASE PROTEIN RBSC"/>
    <property type="match status" value="1"/>
</dbReference>
<evidence type="ECO:0000256" key="1">
    <source>
        <dbReference type="ARBA" id="ARBA00004651"/>
    </source>
</evidence>
<sequence length="323" mass="33650">MRQILSRSTNGPIGMIAALLALIIVFSLLNPRFGSVENLQNVLFQVSVPLIIVVGTSLVIQMGSIDLSVEGVMGAAGMAWILLSPNTRLETDIGVWAWVVALGIGLGFGLLTGAIYAKLKVPSFVVSLGTWYVGLGVAILLYGNSLLPSLTSETLARWPTRLTLGLPNSFWLAAVVLMVGVLISHYTRFGRGLMAIGNNEPIARSNGMPVDRYKIAAFSVAGTLCGLAGILATMQLGSGSPDIGFGQLFVVIPAAVIGGTALSGGEGGVLRSALGVFLLIILNNGLVLAGVDPDFQSGVFGTILLIAVIAVAWPQRGRLKVAK</sequence>
<feature type="transmembrane region" description="Helical" evidence="6">
    <location>
        <begin position="12"/>
        <end position="30"/>
    </location>
</feature>
<proteinExistence type="predicted"/>
<comment type="subcellular location">
    <subcellularLocation>
        <location evidence="1">Cell membrane</location>
        <topology evidence="1">Multi-pass membrane protein</topology>
    </subcellularLocation>
</comment>
<feature type="transmembrane region" description="Helical" evidence="6">
    <location>
        <begin position="269"/>
        <end position="289"/>
    </location>
</feature>
<feature type="transmembrane region" description="Helical" evidence="6">
    <location>
        <begin position="295"/>
        <end position="313"/>
    </location>
</feature>
<organism evidence="7 8">
    <name type="scientific">Palleronia caenipelagi</name>
    <dbReference type="NCBI Taxonomy" id="2489174"/>
    <lineage>
        <taxon>Bacteria</taxon>
        <taxon>Pseudomonadati</taxon>
        <taxon>Pseudomonadota</taxon>
        <taxon>Alphaproteobacteria</taxon>
        <taxon>Rhodobacterales</taxon>
        <taxon>Roseobacteraceae</taxon>
        <taxon>Palleronia</taxon>
    </lineage>
</organism>
<keyword evidence="5 6" id="KW-0472">Membrane</keyword>
<keyword evidence="4 6" id="KW-1133">Transmembrane helix</keyword>
<evidence type="ECO:0000256" key="5">
    <source>
        <dbReference type="ARBA" id="ARBA00023136"/>
    </source>
</evidence>
<dbReference type="AlphaFoldDB" id="A0A547PPA7"/>
<evidence type="ECO:0000256" key="2">
    <source>
        <dbReference type="ARBA" id="ARBA00022475"/>
    </source>
</evidence>
<name>A0A547PPA7_9RHOB</name>
<dbReference type="OrthoDB" id="6844941at2"/>
<feature type="transmembrane region" description="Helical" evidence="6">
    <location>
        <begin position="162"/>
        <end position="184"/>
    </location>
</feature>
<evidence type="ECO:0000256" key="3">
    <source>
        <dbReference type="ARBA" id="ARBA00022692"/>
    </source>
</evidence>
<keyword evidence="3 6" id="KW-0812">Transmembrane</keyword>
<dbReference type="Pfam" id="PF02653">
    <property type="entry name" value="BPD_transp_2"/>
    <property type="match status" value="1"/>
</dbReference>
<dbReference type="InterPro" id="IPR001851">
    <property type="entry name" value="ABC_transp_permease"/>
</dbReference>
<accession>A0A547PPA7</accession>
<dbReference type="EMBL" id="VFSV01000033">
    <property type="protein sequence ID" value="TRD15884.1"/>
    <property type="molecule type" value="Genomic_DNA"/>
</dbReference>
<gene>
    <name evidence="7" type="ORF">FEV53_14955</name>
</gene>
<protein>
    <submittedName>
        <fullName evidence="7">ABC transporter permease</fullName>
    </submittedName>
</protein>
<dbReference type="Proteomes" id="UP000318590">
    <property type="component" value="Unassembled WGS sequence"/>
</dbReference>
<reference evidence="7 8" key="1">
    <citation type="submission" date="2019-06" db="EMBL/GenBank/DDBJ databases">
        <title>Paenimaribius caenipelagi gen. nov., sp. nov., isolated from a tidal flat.</title>
        <authorList>
            <person name="Yoon J.-H."/>
        </authorList>
    </citation>
    <scope>NUCLEOTIDE SEQUENCE [LARGE SCALE GENOMIC DNA]</scope>
    <source>
        <strain evidence="7 8">JBTF-M29</strain>
    </source>
</reference>
<feature type="transmembrane region" description="Helical" evidence="6">
    <location>
        <begin position="95"/>
        <end position="117"/>
    </location>
</feature>
<evidence type="ECO:0000256" key="4">
    <source>
        <dbReference type="ARBA" id="ARBA00022989"/>
    </source>
</evidence>
<feature type="transmembrane region" description="Helical" evidence="6">
    <location>
        <begin position="124"/>
        <end position="142"/>
    </location>
</feature>
<feature type="transmembrane region" description="Helical" evidence="6">
    <location>
        <begin position="215"/>
        <end position="237"/>
    </location>
</feature>
<dbReference type="GO" id="GO:0022857">
    <property type="term" value="F:transmembrane transporter activity"/>
    <property type="evidence" value="ECO:0007669"/>
    <property type="project" value="InterPro"/>
</dbReference>
<keyword evidence="8" id="KW-1185">Reference proteome</keyword>
<keyword evidence="2" id="KW-1003">Cell membrane</keyword>
<evidence type="ECO:0000313" key="7">
    <source>
        <dbReference type="EMBL" id="TRD15884.1"/>
    </source>
</evidence>
<dbReference type="RefSeq" id="WP_142835612.1">
    <property type="nucleotide sequence ID" value="NZ_VFSV01000033.1"/>
</dbReference>
<dbReference type="CDD" id="cd06579">
    <property type="entry name" value="TM_PBP1_transp_AraH_like"/>
    <property type="match status" value="1"/>
</dbReference>
<comment type="caution">
    <text evidence="7">The sequence shown here is derived from an EMBL/GenBank/DDBJ whole genome shotgun (WGS) entry which is preliminary data.</text>
</comment>
<evidence type="ECO:0000313" key="8">
    <source>
        <dbReference type="Proteomes" id="UP000318590"/>
    </source>
</evidence>